<accession>A0A6J7KQU2</accession>
<feature type="domain" description="ArsA/GET3 Anion-transporting ATPase-like" evidence="1">
    <location>
        <begin position="5"/>
        <end position="162"/>
    </location>
</feature>
<dbReference type="GO" id="GO:0016887">
    <property type="term" value="F:ATP hydrolysis activity"/>
    <property type="evidence" value="ECO:0007669"/>
    <property type="project" value="InterPro"/>
</dbReference>
<dbReference type="GO" id="GO:0005524">
    <property type="term" value="F:ATP binding"/>
    <property type="evidence" value="ECO:0007669"/>
    <property type="project" value="InterPro"/>
</dbReference>
<dbReference type="PANTHER" id="PTHR10803:SF31">
    <property type="entry name" value="ATPASE RV3679-RELATED"/>
    <property type="match status" value="1"/>
</dbReference>
<organism evidence="2">
    <name type="scientific">freshwater metagenome</name>
    <dbReference type="NCBI Taxonomy" id="449393"/>
    <lineage>
        <taxon>unclassified sequences</taxon>
        <taxon>metagenomes</taxon>
        <taxon>ecological metagenomes</taxon>
    </lineage>
</organism>
<sequence length="321" mass="34012">MALHVVSGKGGAGKTTVAAALALALAHDGKRTLLMEVEGRQGIAQLFDTPPLPYTERKVAVSPGGGEVWALPVDPHEALLDYLEIFYNLRRAGSVLKKIGAIDFATTIAPGLRDVLLTGKACELVRRIEKNAPDAYQAIVLDAPPTGRIAKFLNVNSEVSGLAKVGPIHKHAQLVMSVIASPRTAVHLVTLLEEMPVQETIDGVAELRADGLPVGGIFVNMTRPSMLSAHQLVQARAGTLPLDDIAAAAAGAGVRLDPALVAAALGQEAEDHAARVDLETRERLRIDELDLPTFTLPMIPDGIDLGALYELALKLRSEGVR</sequence>
<dbReference type="EMBL" id="CAFBNE010000066">
    <property type="protein sequence ID" value="CAB4958007.1"/>
    <property type="molecule type" value="Genomic_DNA"/>
</dbReference>
<dbReference type="Gene3D" id="3.40.50.300">
    <property type="entry name" value="P-loop containing nucleotide triphosphate hydrolases"/>
    <property type="match status" value="1"/>
</dbReference>
<dbReference type="PANTHER" id="PTHR10803">
    <property type="entry name" value="ARSENICAL PUMP-DRIVING ATPASE ARSENITE-TRANSLOCATING ATPASE"/>
    <property type="match status" value="1"/>
</dbReference>
<protein>
    <submittedName>
        <fullName evidence="2">Unannotated protein</fullName>
    </submittedName>
</protein>
<dbReference type="InterPro" id="IPR025723">
    <property type="entry name" value="ArsA/GET3_ATPase-like"/>
</dbReference>
<evidence type="ECO:0000259" key="1">
    <source>
        <dbReference type="Pfam" id="PF02374"/>
    </source>
</evidence>
<dbReference type="InterPro" id="IPR016300">
    <property type="entry name" value="ATPase_ArsA/GET3"/>
</dbReference>
<evidence type="ECO:0000313" key="2">
    <source>
        <dbReference type="EMBL" id="CAB4958007.1"/>
    </source>
</evidence>
<dbReference type="Pfam" id="PF02374">
    <property type="entry name" value="ArsA_ATPase"/>
    <property type="match status" value="1"/>
</dbReference>
<dbReference type="SUPFAM" id="SSF52540">
    <property type="entry name" value="P-loop containing nucleoside triphosphate hydrolases"/>
    <property type="match status" value="1"/>
</dbReference>
<proteinExistence type="predicted"/>
<gene>
    <name evidence="2" type="ORF">UFOPK3772_02007</name>
</gene>
<dbReference type="AlphaFoldDB" id="A0A6J7KQU2"/>
<reference evidence="2" key="1">
    <citation type="submission" date="2020-05" db="EMBL/GenBank/DDBJ databases">
        <authorList>
            <person name="Chiriac C."/>
            <person name="Salcher M."/>
            <person name="Ghai R."/>
            <person name="Kavagutti S V."/>
        </authorList>
    </citation>
    <scope>NUCLEOTIDE SEQUENCE</scope>
</reference>
<name>A0A6J7KQU2_9ZZZZ</name>
<dbReference type="InterPro" id="IPR027417">
    <property type="entry name" value="P-loop_NTPase"/>
</dbReference>